<organism evidence="3 4">
    <name type="scientific">Paenibacillus chitinolyticus</name>
    <dbReference type="NCBI Taxonomy" id="79263"/>
    <lineage>
        <taxon>Bacteria</taxon>
        <taxon>Bacillati</taxon>
        <taxon>Bacillota</taxon>
        <taxon>Bacilli</taxon>
        <taxon>Bacillales</taxon>
        <taxon>Paenibacillaceae</taxon>
        <taxon>Paenibacillus</taxon>
    </lineage>
</organism>
<dbReference type="Proteomes" id="UP001527202">
    <property type="component" value="Unassembled WGS sequence"/>
</dbReference>
<evidence type="ECO:0000313" key="4">
    <source>
        <dbReference type="Proteomes" id="UP000288943"/>
    </source>
</evidence>
<dbReference type="OrthoDB" id="2941888at2"/>
<feature type="compositionally biased region" description="Basic and acidic residues" evidence="1">
    <location>
        <begin position="353"/>
        <end position="369"/>
    </location>
</feature>
<proteinExistence type="predicted"/>
<name>A0A410WWL5_9BACL</name>
<keyword evidence="5" id="KW-1185">Reference proteome</keyword>
<gene>
    <name evidence="2" type="ORF">M5X16_29250</name>
    <name evidence="3" type="ORF">PC41400_14845</name>
</gene>
<dbReference type="EMBL" id="CP026520">
    <property type="protein sequence ID" value="QAV18886.1"/>
    <property type="molecule type" value="Genomic_DNA"/>
</dbReference>
<dbReference type="KEGG" id="pchi:PC41400_14845"/>
<evidence type="ECO:0000313" key="3">
    <source>
        <dbReference type="EMBL" id="QAV18886.1"/>
    </source>
</evidence>
<dbReference type="GeneID" id="95376093"/>
<dbReference type="EMBL" id="JAMDMJ010000055">
    <property type="protein sequence ID" value="MCY9599841.1"/>
    <property type="molecule type" value="Genomic_DNA"/>
</dbReference>
<dbReference type="RefSeq" id="WP_042227610.1">
    <property type="nucleotide sequence ID" value="NZ_CP026520.1"/>
</dbReference>
<dbReference type="Proteomes" id="UP000288943">
    <property type="component" value="Chromosome"/>
</dbReference>
<feature type="region of interest" description="Disordered" evidence="1">
    <location>
        <begin position="346"/>
        <end position="380"/>
    </location>
</feature>
<sequence>MTDKSIVKTNKDHGGKEFTSSCHFVGKVKPVRNQENGTDNWVDVPYYREETDDNGKIKKILEFIIETAESNDLKVKLSGREMPFVYPYSSSKKKSVKLSWEDRFDKAKYPDDTYHYIDSEWDKIDKFKELIYTDAWIEVKGKHNPYEFTDERDNEIKGVSRIPSYINPIIDGKVKIGDELRAIQVNKVDIPYICDLKSPDFVEVNNFKMQIGIRSTYADKEKGMTNVNGVFLTYGKTSSEPKNVHLIVYQQEASEGKKPLADAFESLDEFDFIEVTGQDNNRATFTWLPIKEKLDDNDPFADVDESNKQVSYEKVTNGAKKGLEITGYVAGSLIREYLTEAELVKSVSTTQEDPLKTENKKDPFDDNAHPIDFSDDDLPF</sequence>
<evidence type="ECO:0000313" key="2">
    <source>
        <dbReference type="EMBL" id="MCY9599841.1"/>
    </source>
</evidence>
<accession>A0A410WWL5</accession>
<evidence type="ECO:0000256" key="1">
    <source>
        <dbReference type="SAM" id="MobiDB-lite"/>
    </source>
</evidence>
<reference evidence="2 5" key="2">
    <citation type="submission" date="2022-05" db="EMBL/GenBank/DDBJ databases">
        <title>Genome Sequencing of Bee-Associated Microbes.</title>
        <authorList>
            <person name="Dunlap C."/>
        </authorList>
    </citation>
    <scope>NUCLEOTIDE SEQUENCE [LARGE SCALE GENOMIC DNA]</scope>
    <source>
        <strain evidence="2 5">NRRL B-23120</strain>
    </source>
</reference>
<evidence type="ECO:0000313" key="5">
    <source>
        <dbReference type="Proteomes" id="UP001527202"/>
    </source>
</evidence>
<reference evidence="3 4" key="1">
    <citation type="submission" date="2018-01" db="EMBL/GenBank/DDBJ databases">
        <title>The whole genome sequencing and assembly of Paenibacillus chitinolyticus KCCM 41400 strain.</title>
        <authorList>
            <person name="Kim J.-Y."/>
            <person name="Park M.-K."/>
            <person name="Lee Y.-J."/>
            <person name="Yi H."/>
            <person name="Bahn Y.-S."/>
            <person name="Kim J.F."/>
            <person name="Lee D.-W."/>
        </authorList>
    </citation>
    <scope>NUCLEOTIDE SEQUENCE [LARGE SCALE GENOMIC DNA]</scope>
    <source>
        <strain evidence="3 4">KCCM 41400</strain>
    </source>
</reference>
<dbReference type="AlphaFoldDB" id="A0A410WWL5"/>
<protein>
    <submittedName>
        <fullName evidence="3">Uncharacterized protein</fullName>
    </submittedName>
</protein>